<keyword evidence="3" id="KW-0732">Signal</keyword>
<keyword evidence="5" id="KW-1185">Reference proteome</keyword>
<organism evidence="4 5">
    <name type="scientific">Photobacterium galatheae</name>
    <dbReference type="NCBI Taxonomy" id="1654360"/>
    <lineage>
        <taxon>Bacteria</taxon>
        <taxon>Pseudomonadati</taxon>
        <taxon>Pseudomonadota</taxon>
        <taxon>Gammaproteobacteria</taxon>
        <taxon>Vibrionales</taxon>
        <taxon>Vibrionaceae</taxon>
        <taxon>Photobacterium</taxon>
    </lineage>
</organism>
<dbReference type="Gene3D" id="3.80.10.10">
    <property type="entry name" value="Ribonuclease Inhibitor"/>
    <property type="match status" value="1"/>
</dbReference>
<keyword evidence="2" id="KW-0677">Repeat</keyword>
<dbReference type="Proteomes" id="UP000027192">
    <property type="component" value="Unassembled WGS sequence"/>
</dbReference>
<dbReference type="OrthoDB" id="5829286at2"/>
<dbReference type="PANTHER" id="PTHR46652">
    <property type="entry name" value="LEUCINE-RICH REPEAT AND IQ DOMAIN-CONTAINING PROTEIN 1-RELATED"/>
    <property type="match status" value="1"/>
</dbReference>
<evidence type="ECO:0000313" key="5">
    <source>
        <dbReference type="Proteomes" id="UP000027192"/>
    </source>
</evidence>
<dbReference type="SUPFAM" id="SSF52058">
    <property type="entry name" value="L domain-like"/>
    <property type="match status" value="1"/>
</dbReference>
<keyword evidence="1" id="KW-0433">Leucine-rich repeat</keyword>
<comment type="caution">
    <text evidence="4">The sequence shown here is derived from an EMBL/GenBank/DDBJ whole genome shotgun (WGS) entry which is preliminary data.</text>
</comment>
<evidence type="ECO:0000256" key="2">
    <source>
        <dbReference type="ARBA" id="ARBA00022737"/>
    </source>
</evidence>
<feature type="signal peptide" evidence="3">
    <location>
        <begin position="1"/>
        <end position="20"/>
    </location>
</feature>
<gene>
    <name evidence="4" type="ORF">EA58_16770</name>
</gene>
<name>A0A066RRR6_9GAMM</name>
<dbReference type="Gene3D" id="2.60.40.10">
    <property type="entry name" value="Immunoglobulins"/>
    <property type="match status" value="1"/>
</dbReference>
<dbReference type="PROSITE" id="PS51450">
    <property type="entry name" value="LRR"/>
    <property type="match status" value="1"/>
</dbReference>
<evidence type="ECO:0008006" key="6">
    <source>
        <dbReference type="Google" id="ProtNLM"/>
    </source>
</evidence>
<dbReference type="Pfam" id="PF13855">
    <property type="entry name" value="LRR_8"/>
    <property type="match status" value="1"/>
</dbReference>
<dbReference type="Pfam" id="PF22352">
    <property type="entry name" value="K319L-like_PKD"/>
    <property type="match status" value="1"/>
</dbReference>
<dbReference type="InterPro" id="IPR050836">
    <property type="entry name" value="SDS22/Internalin_LRR"/>
</dbReference>
<dbReference type="AlphaFoldDB" id="A0A066RRR6"/>
<feature type="chain" id="PRO_5001630644" description="Bacterial Ig domain-containing protein" evidence="3">
    <location>
        <begin position="21"/>
        <end position="997"/>
    </location>
</feature>
<proteinExistence type="predicted"/>
<sequence length="997" mass="107568">MISFLKIRQALILMSVIALTACNGGDGQSKKQPAVTASTQIQGQIFKGPVAYATVQAFDGAGNYLGQTVTDEKGFYQLSLDSSYQGVIRIAAAGGNYIDEATGEFTPLTEILNAVTVLSEPEAVMNVTLLTELAAREVSLGMSAEKVVWANRHIAESMALDLDIVGEAPVDLLDATHLGKSGANVDYGLVIAGMTKIAQAEGIGLGKLVNNFRLDFADNGKLDDPQLLNRLNVGINDFLDSPLNRVGLDRGKTSKDKVFYRNTPPVIERLARSSLREGQEHQIAPEITDNKGSLRYQWQQIKGPEVQIQGAETAAISFKTPAPVTTTVLMFKLTATDAEGLAAEQYYIFDLIPAPVISGVAFKGPLAGATVKVQQLDGTVIGEAITASDGSYRIKNHDFYEGVVIAEVTGGTYVSEATGQTVTLVQPLQAATYTAAKNTKLNITPLTELAVRRAKMLGTMLTKDNVMQANQDIAHVFGLRGNLVVYAPTNLLDASGILRRGDTTEHALAIAAMMVAINTHSQSLTDWLEQASRDLSDNGRFNDADLLKALHQGLIDFIRSSLNVLGVTPEDTSLDEQLSGRIPPEIVSVTGKDDLERQMASAIVNVKDTAGVSYSWSQVDGPYVRLYNRLSPQVSFRLPDIADNLPQSITLAVTVSRNDLHSSARITLQAQPYPAVEFDKITDSQLRRCVEERSPKVQDTGDLYRLECGPDYAGISQFDGLAQFVNLGHIGVLAHNQITDVSPLVPLDTLKSLALQQTVLTDLTVLKDLANLTELALTHSPWLTDFSALPQLTQLIGINLYDTGLSDGHIFLQMNALQKIAMGKTQVTDFSFIQEKPNLISLGLADSGLTQLEPIGLAHQAGLKSLDISGNPLTDISILSGLTKLQWVDLSDTNVSVLPTLTGLEALRIVHMNHTNVTDLSVFRALPKVVKISLQGFKGKDISPLIDLKKEEPFSSLSQVDLTGAVQVPCSQMTALEQQSVKIFVDVKPGETCTANE</sequence>
<accession>A0A066RRR6</accession>
<evidence type="ECO:0000256" key="3">
    <source>
        <dbReference type="SAM" id="SignalP"/>
    </source>
</evidence>
<evidence type="ECO:0000313" key="4">
    <source>
        <dbReference type="EMBL" id="KDM90382.1"/>
    </source>
</evidence>
<reference evidence="4 5" key="1">
    <citation type="submission" date="2014-04" db="EMBL/GenBank/DDBJ databases">
        <title>Draft genome sequence of Photobacterium halotolerans S2753: a solonamide, ngercheumicin and holomycin producer.</title>
        <authorList>
            <person name="Machado H.R."/>
            <person name="Gram L."/>
        </authorList>
    </citation>
    <scope>NUCLEOTIDE SEQUENCE [LARGE SCALE GENOMIC DNA]</scope>
    <source>
        <strain evidence="4 5">S2753</strain>
    </source>
</reference>
<evidence type="ECO:0000256" key="1">
    <source>
        <dbReference type="ARBA" id="ARBA00022614"/>
    </source>
</evidence>
<dbReference type="STRING" id="1654360.EA58_16770"/>
<dbReference type="InterPro" id="IPR032675">
    <property type="entry name" value="LRR_dom_sf"/>
</dbReference>
<dbReference type="PANTHER" id="PTHR46652:SF3">
    <property type="entry name" value="LEUCINE-RICH REPEAT-CONTAINING PROTEIN 9"/>
    <property type="match status" value="1"/>
</dbReference>
<dbReference type="InterPro" id="IPR001611">
    <property type="entry name" value="Leu-rich_rpt"/>
</dbReference>
<protein>
    <recommendedName>
        <fullName evidence="6">Bacterial Ig domain-containing protein</fullName>
    </recommendedName>
</protein>
<dbReference type="InterPro" id="IPR013783">
    <property type="entry name" value="Ig-like_fold"/>
</dbReference>
<dbReference type="EMBL" id="JMIB01000032">
    <property type="protein sequence ID" value="KDM90382.1"/>
    <property type="molecule type" value="Genomic_DNA"/>
</dbReference>
<dbReference type="PROSITE" id="PS51257">
    <property type="entry name" value="PROKAR_LIPOPROTEIN"/>
    <property type="match status" value="1"/>
</dbReference>